<feature type="region of interest" description="Disordered" evidence="1">
    <location>
        <begin position="25"/>
        <end position="69"/>
    </location>
</feature>
<feature type="compositionally biased region" description="Basic residues" evidence="1">
    <location>
        <begin position="58"/>
        <end position="69"/>
    </location>
</feature>
<dbReference type="AlphaFoldDB" id="A0A392TRY7"/>
<proteinExistence type="predicted"/>
<evidence type="ECO:0000313" key="2">
    <source>
        <dbReference type="EMBL" id="MCI63963.1"/>
    </source>
</evidence>
<feature type="compositionally biased region" description="Basic and acidic residues" evidence="1">
    <location>
        <begin position="26"/>
        <end position="37"/>
    </location>
</feature>
<keyword evidence="3" id="KW-1185">Reference proteome</keyword>
<organism evidence="2 3">
    <name type="scientific">Trifolium medium</name>
    <dbReference type="NCBI Taxonomy" id="97028"/>
    <lineage>
        <taxon>Eukaryota</taxon>
        <taxon>Viridiplantae</taxon>
        <taxon>Streptophyta</taxon>
        <taxon>Embryophyta</taxon>
        <taxon>Tracheophyta</taxon>
        <taxon>Spermatophyta</taxon>
        <taxon>Magnoliopsida</taxon>
        <taxon>eudicotyledons</taxon>
        <taxon>Gunneridae</taxon>
        <taxon>Pentapetalae</taxon>
        <taxon>rosids</taxon>
        <taxon>fabids</taxon>
        <taxon>Fabales</taxon>
        <taxon>Fabaceae</taxon>
        <taxon>Papilionoideae</taxon>
        <taxon>50 kb inversion clade</taxon>
        <taxon>NPAAA clade</taxon>
        <taxon>Hologalegina</taxon>
        <taxon>IRL clade</taxon>
        <taxon>Trifolieae</taxon>
        <taxon>Trifolium</taxon>
    </lineage>
</organism>
<evidence type="ECO:0000313" key="3">
    <source>
        <dbReference type="Proteomes" id="UP000265520"/>
    </source>
</evidence>
<comment type="caution">
    <text evidence="2">The sequence shown here is derived from an EMBL/GenBank/DDBJ whole genome shotgun (WGS) entry which is preliminary data.</text>
</comment>
<protein>
    <submittedName>
        <fullName evidence="2">Uncharacterized protein</fullName>
    </submittedName>
</protein>
<feature type="non-terminal residue" evidence="2">
    <location>
        <position position="1"/>
    </location>
</feature>
<dbReference type="EMBL" id="LXQA010646715">
    <property type="protein sequence ID" value="MCI63963.1"/>
    <property type="molecule type" value="Genomic_DNA"/>
</dbReference>
<evidence type="ECO:0000256" key="1">
    <source>
        <dbReference type="SAM" id="MobiDB-lite"/>
    </source>
</evidence>
<dbReference type="Proteomes" id="UP000265520">
    <property type="component" value="Unassembled WGS sequence"/>
</dbReference>
<sequence>ALRRNQKKSALSSIALRVAPSLLARCSRDRTKPERQKKNGTLRHSAAHVAPEAEPSGKCRKSKFTKNKA</sequence>
<name>A0A392TRY7_9FABA</name>
<reference evidence="2 3" key="1">
    <citation type="journal article" date="2018" name="Front. Plant Sci.">
        <title>Red Clover (Trifolium pratense) and Zigzag Clover (T. medium) - A Picture of Genomic Similarities and Differences.</title>
        <authorList>
            <person name="Dluhosova J."/>
            <person name="Istvanek J."/>
            <person name="Nedelnik J."/>
            <person name="Repkova J."/>
        </authorList>
    </citation>
    <scope>NUCLEOTIDE SEQUENCE [LARGE SCALE GENOMIC DNA]</scope>
    <source>
        <strain evidence="3">cv. 10/8</strain>
        <tissue evidence="2">Leaf</tissue>
    </source>
</reference>
<accession>A0A392TRY7</accession>